<dbReference type="OrthoDB" id="2019015at2759"/>
<dbReference type="AlphaFoldDB" id="M5FQ73"/>
<dbReference type="PANTHER" id="PTHR42923:SF20">
    <property type="entry name" value="FLAVIN-CONTAINING AMINE OXIDASEDEHYDROGENASE"/>
    <property type="match status" value="1"/>
</dbReference>
<dbReference type="PANTHER" id="PTHR42923">
    <property type="entry name" value="PROTOPORPHYRINOGEN OXIDASE"/>
    <property type="match status" value="1"/>
</dbReference>
<dbReference type="OMA" id="VVPWMMF"/>
<gene>
    <name evidence="1" type="ORF">DACRYDRAFT_60014</name>
</gene>
<dbReference type="Proteomes" id="UP000030653">
    <property type="component" value="Unassembled WGS sequence"/>
</dbReference>
<dbReference type="GeneID" id="63690667"/>
<dbReference type="STRING" id="1858805.M5FQ73"/>
<reference evidence="1 2" key="1">
    <citation type="journal article" date="2012" name="Science">
        <title>The Paleozoic origin of enzymatic lignin decomposition reconstructed from 31 fungal genomes.</title>
        <authorList>
            <person name="Floudas D."/>
            <person name="Binder M."/>
            <person name="Riley R."/>
            <person name="Barry K."/>
            <person name="Blanchette R.A."/>
            <person name="Henrissat B."/>
            <person name="Martinez A.T."/>
            <person name="Otillar R."/>
            <person name="Spatafora J.W."/>
            <person name="Yadav J.S."/>
            <person name="Aerts A."/>
            <person name="Benoit I."/>
            <person name="Boyd A."/>
            <person name="Carlson A."/>
            <person name="Copeland A."/>
            <person name="Coutinho P.M."/>
            <person name="de Vries R.P."/>
            <person name="Ferreira P."/>
            <person name="Findley K."/>
            <person name="Foster B."/>
            <person name="Gaskell J."/>
            <person name="Glotzer D."/>
            <person name="Gorecki P."/>
            <person name="Heitman J."/>
            <person name="Hesse C."/>
            <person name="Hori C."/>
            <person name="Igarashi K."/>
            <person name="Jurgens J.A."/>
            <person name="Kallen N."/>
            <person name="Kersten P."/>
            <person name="Kohler A."/>
            <person name="Kuees U."/>
            <person name="Kumar T.K.A."/>
            <person name="Kuo A."/>
            <person name="LaButti K."/>
            <person name="Larrondo L.F."/>
            <person name="Lindquist E."/>
            <person name="Ling A."/>
            <person name="Lombard V."/>
            <person name="Lucas S."/>
            <person name="Lundell T."/>
            <person name="Martin R."/>
            <person name="McLaughlin D.J."/>
            <person name="Morgenstern I."/>
            <person name="Morin E."/>
            <person name="Murat C."/>
            <person name="Nagy L.G."/>
            <person name="Nolan M."/>
            <person name="Ohm R.A."/>
            <person name="Patyshakuliyeva A."/>
            <person name="Rokas A."/>
            <person name="Ruiz-Duenas F.J."/>
            <person name="Sabat G."/>
            <person name="Salamov A."/>
            <person name="Samejima M."/>
            <person name="Schmutz J."/>
            <person name="Slot J.C."/>
            <person name="St John F."/>
            <person name="Stenlid J."/>
            <person name="Sun H."/>
            <person name="Sun S."/>
            <person name="Syed K."/>
            <person name="Tsang A."/>
            <person name="Wiebenga A."/>
            <person name="Young D."/>
            <person name="Pisabarro A."/>
            <person name="Eastwood D.C."/>
            <person name="Martin F."/>
            <person name="Cullen D."/>
            <person name="Grigoriev I.V."/>
            <person name="Hibbett D.S."/>
        </authorList>
    </citation>
    <scope>NUCLEOTIDE SEQUENCE [LARGE SCALE GENOMIC DNA]</scope>
    <source>
        <strain evidence="1 2">DJM-731 SS1</strain>
    </source>
</reference>
<protein>
    <submittedName>
        <fullName evidence="1">FAD dependent oxidoreductase</fullName>
    </submittedName>
</protein>
<dbReference type="EMBL" id="JH795880">
    <property type="protein sequence ID" value="EJT96779.1"/>
    <property type="molecule type" value="Genomic_DNA"/>
</dbReference>
<accession>M5FQ73</accession>
<dbReference type="HOGENOM" id="CLU_019746_0_0_1"/>
<dbReference type="Gene3D" id="3.50.50.60">
    <property type="entry name" value="FAD/NAD(P)-binding domain"/>
    <property type="match status" value="1"/>
</dbReference>
<evidence type="ECO:0000313" key="1">
    <source>
        <dbReference type="EMBL" id="EJT96779.1"/>
    </source>
</evidence>
<dbReference type="GO" id="GO:0016491">
    <property type="term" value="F:oxidoreductase activity"/>
    <property type="evidence" value="ECO:0007669"/>
    <property type="project" value="TreeGrafter"/>
</dbReference>
<dbReference type="Pfam" id="PF13450">
    <property type="entry name" value="NAD_binding_8"/>
    <property type="match status" value="1"/>
</dbReference>
<name>M5FQ73_DACPD</name>
<dbReference type="InterPro" id="IPR050464">
    <property type="entry name" value="Zeta_carotene_desat/Oxidored"/>
</dbReference>
<keyword evidence="2" id="KW-1185">Reference proteome</keyword>
<dbReference type="InterPro" id="IPR036188">
    <property type="entry name" value="FAD/NAD-bd_sf"/>
</dbReference>
<dbReference type="RefSeq" id="XP_040623677.1">
    <property type="nucleotide sequence ID" value="XM_040775605.1"/>
</dbReference>
<sequence>MPPKRVLIVGAGAAGMSTAHHLSLSSKSFHITLVDSASYCGGQAFSIPSDKARHGADWLNQGVQGGSHIFRHTLRLFERYGMPATPVNLQVSFGKGDTFWSNVFPTRLVERHAREIRRFKCLLTLVRWTELFWALVPCALFLKLFLFSREFVDCMILPSLALFLGTGNATPSVPTIILERLFTSPTFGMWYPADVKSLISNLPPMVVFPKFADFYGAWEADLRSRGVDIRLNTEVTRIVSRSNEGVRVALKARTPVADKHNPAGGDPDAPEIQEEFDELVLCTLADTSKSLLGKTARWIERRVLGAAKFSDDITVTHWDSAYMERHYTNRFDPEQAVDALSGTDQSERVAFGKTQFKPAYYIKEYKDRRKLEMCFDCSNYQAQFSGQEIPFDRHVFQTIFLNKKDEQSWDRSEIDKSKIIREDWWHQLCHSWTHYLLVVPLLFLLQGHKHTWYAGSWTLLNAHEVAVLSGLAVAYRLGAGYPEEYEEDNLGLASFRAYLALGHWVWYKPKRGKNKHELRRPRDEA</sequence>
<organism evidence="1 2">
    <name type="scientific">Dacryopinax primogenitus (strain DJM 731)</name>
    <name type="common">Brown rot fungus</name>
    <dbReference type="NCBI Taxonomy" id="1858805"/>
    <lineage>
        <taxon>Eukaryota</taxon>
        <taxon>Fungi</taxon>
        <taxon>Dikarya</taxon>
        <taxon>Basidiomycota</taxon>
        <taxon>Agaricomycotina</taxon>
        <taxon>Dacrymycetes</taxon>
        <taxon>Dacrymycetales</taxon>
        <taxon>Dacrymycetaceae</taxon>
        <taxon>Dacryopinax</taxon>
    </lineage>
</organism>
<dbReference type="SUPFAM" id="SSF51905">
    <property type="entry name" value="FAD/NAD(P)-binding domain"/>
    <property type="match status" value="1"/>
</dbReference>
<proteinExistence type="predicted"/>
<evidence type="ECO:0000313" key="2">
    <source>
        <dbReference type="Proteomes" id="UP000030653"/>
    </source>
</evidence>